<name>A0A3P7J8V5_STRVU</name>
<keyword evidence="2" id="KW-1185">Reference proteome</keyword>
<accession>A0A3P7J8V5</accession>
<evidence type="ECO:0000313" key="1">
    <source>
        <dbReference type="EMBL" id="VDM81841.1"/>
    </source>
</evidence>
<dbReference type="EMBL" id="UYYB01114787">
    <property type="protein sequence ID" value="VDM81841.1"/>
    <property type="molecule type" value="Genomic_DNA"/>
</dbReference>
<dbReference type="Proteomes" id="UP000270094">
    <property type="component" value="Unassembled WGS sequence"/>
</dbReference>
<sequence length="51" mass="5341">MRANTKCAEEKMTVQYAAMSQGQTDPAASFASGTATGEFIGETVVRLSPIS</sequence>
<evidence type="ECO:0000313" key="2">
    <source>
        <dbReference type="Proteomes" id="UP000270094"/>
    </source>
</evidence>
<reference evidence="1 2" key="1">
    <citation type="submission" date="2018-11" db="EMBL/GenBank/DDBJ databases">
        <authorList>
            <consortium name="Pathogen Informatics"/>
        </authorList>
    </citation>
    <scope>NUCLEOTIDE SEQUENCE [LARGE SCALE GENOMIC DNA]</scope>
</reference>
<dbReference type="OrthoDB" id="5792182at2759"/>
<protein>
    <submittedName>
        <fullName evidence="1">Uncharacterized protein</fullName>
    </submittedName>
</protein>
<gene>
    <name evidence="1" type="ORF">SVUK_LOCUS16839</name>
</gene>
<proteinExistence type="predicted"/>
<dbReference type="AlphaFoldDB" id="A0A3P7J8V5"/>
<organism evidence="1 2">
    <name type="scientific">Strongylus vulgaris</name>
    <name type="common">Blood worm</name>
    <dbReference type="NCBI Taxonomy" id="40348"/>
    <lineage>
        <taxon>Eukaryota</taxon>
        <taxon>Metazoa</taxon>
        <taxon>Ecdysozoa</taxon>
        <taxon>Nematoda</taxon>
        <taxon>Chromadorea</taxon>
        <taxon>Rhabditida</taxon>
        <taxon>Rhabditina</taxon>
        <taxon>Rhabditomorpha</taxon>
        <taxon>Strongyloidea</taxon>
        <taxon>Strongylidae</taxon>
        <taxon>Strongylus</taxon>
    </lineage>
</organism>